<evidence type="ECO:0000256" key="4">
    <source>
        <dbReference type="ARBA" id="ARBA00022723"/>
    </source>
</evidence>
<keyword evidence="3" id="KW-0540">Nuclease</keyword>
<evidence type="ECO:0000256" key="3">
    <source>
        <dbReference type="ARBA" id="ARBA00022722"/>
    </source>
</evidence>
<dbReference type="OrthoDB" id="291334at2"/>
<dbReference type="GO" id="GO:0046872">
    <property type="term" value="F:metal ion binding"/>
    <property type="evidence" value="ECO:0007669"/>
    <property type="project" value="UniProtKB-KW"/>
</dbReference>
<keyword evidence="4 9" id="KW-0479">Metal-binding</keyword>
<dbReference type="PROSITE" id="PS01070">
    <property type="entry name" value="NUCLEASE_NON_SPEC"/>
    <property type="match status" value="1"/>
</dbReference>
<protein>
    <submittedName>
        <fullName evidence="12">Endonuclease</fullName>
    </submittedName>
</protein>
<evidence type="ECO:0000256" key="6">
    <source>
        <dbReference type="ARBA" id="ARBA00022801"/>
    </source>
</evidence>
<proteinExistence type="inferred from homology"/>
<keyword evidence="5 12" id="KW-0255">Endonuclease</keyword>
<reference evidence="12 13" key="1">
    <citation type="journal article" date="2018" name="ACS Chem. Biol.">
        <title>Ketoreductase domain dysfunction expands chemodiversity: malyngamide biosynthesis in the cyanobacterium Okeania hirsuta.</title>
        <authorList>
            <person name="Moss N.A."/>
            <person name="Leao T."/>
            <person name="Rankin M."/>
            <person name="McCullough T.M."/>
            <person name="Qu P."/>
            <person name="Korobeynikov A."/>
            <person name="Smith J.L."/>
            <person name="Gerwick L."/>
            <person name="Gerwick W.H."/>
        </authorList>
    </citation>
    <scope>NUCLEOTIDE SEQUENCE [LARGE SCALE GENOMIC DNA]</scope>
    <source>
        <strain evidence="12 13">PAB10Feb10-1</strain>
    </source>
</reference>
<dbReference type="InterPro" id="IPR018524">
    <property type="entry name" value="DNA/RNA_endonuclease_AS"/>
</dbReference>
<dbReference type="InterPro" id="IPR040255">
    <property type="entry name" value="Non-specific_endonuclease"/>
</dbReference>
<dbReference type="InterPro" id="IPR044925">
    <property type="entry name" value="His-Me_finger_sf"/>
</dbReference>
<evidence type="ECO:0000256" key="1">
    <source>
        <dbReference type="ARBA" id="ARBA00001946"/>
    </source>
</evidence>
<dbReference type="Proteomes" id="UP000269154">
    <property type="component" value="Unassembled WGS sequence"/>
</dbReference>
<comment type="caution">
    <text evidence="12">The sequence shown here is derived from an EMBL/GenBank/DDBJ whole genome shotgun (WGS) entry which is preliminary data.</text>
</comment>
<feature type="domain" description="DNA/RNA non-specific endonuclease/pyrophosphatase/phosphodiesterase" evidence="11">
    <location>
        <begin position="41"/>
        <end position="255"/>
    </location>
</feature>
<dbReference type="GO" id="GO:0003676">
    <property type="term" value="F:nucleic acid binding"/>
    <property type="evidence" value="ECO:0007669"/>
    <property type="project" value="InterPro"/>
</dbReference>
<evidence type="ECO:0000259" key="11">
    <source>
        <dbReference type="SMART" id="SM00892"/>
    </source>
</evidence>
<evidence type="ECO:0000256" key="2">
    <source>
        <dbReference type="ARBA" id="ARBA00010052"/>
    </source>
</evidence>
<comment type="similarity">
    <text evidence="2">Belongs to the DNA/RNA non-specific endonuclease family.</text>
</comment>
<dbReference type="SUPFAM" id="SSF54060">
    <property type="entry name" value="His-Me finger endonucleases"/>
    <property type="match status" value="1"/>
</dbReference>
<keyword evidence="6" id="KW-0378">Hydrolase</keyword>
<feature type="active site" description="Proton acceptor" evidence="8">
    <location>
        <position position="103"/>
    </location>
</feature>
<keyword evidence="7" id="KW-0460">Magnesium</keyword>
<dbReference type="SMART" id="SM00477">
    <property type="entry name" value="NUC"/>
    <property type="match status" value="1"/>
</dbReference>
<evidence type="ECO:0000256" key="7">
    <source>
        <dbReference type="ARBA" id="ARBA00022842"/>
    </source>
</evidence>
<dbReference type="Pfam" id="PF01223">
    <property type="entry name" value="Endonuclease_NS"/>
    <property type="match status" value="1"/>
</dbReference>
<dbReference type="SMART" id="SM00892">
    <property type="entry name" value="Endonuclease_NS"/>
    <property type="match status" value="1"/>
</dbReference>
<dbReference type="PANTHER" id="PTHR13966:SF5">
    <property type="entry name" value="ENDONUCLEASE G, MITOCHONDRIAL"/>
    <property type="match status" value="1"/>
</dbReference>
<comment type="cofactor">
    <cofactor evidence="1">
        <name>Mg(2+)</name>
        <dbReference type="ChEBI" id="CHEBI:18420"/>
    </cofactor>
</comment>
<dbReference type="InterPro" id="IPR001604">
    <property type="entry name" value="Endo_G_ENPP1-like_dom"/>
</dbReference>
<evidence type="ECO:0000256" key="9">
    <source>
        <dbReference type="PIRSR" id="PIRSR640255-2"/>
    </source>
</evidence>
<evidence type="ECO:0000313" key="13">
    <source>
        <dbReference type="Proteomes" id="UP000269154"/>
    </source>
</evidence>
<dbReference type="AlphaFoldDB" id="A0A3N6P4H9"/>
<dbReference type="EMBL" id="RCBY01000224">
    <property type="protein sequence ID" value="RQH27918.1"/>
    <property type="molecule type" value="Genomic_DNA"/>
</dbReference>
<dbReference type="GO" id="GO:0004519">
    <property type="term" value="F:endonuclease activity"/>
    <property type="evidence" value="ECO:0007669"/>
    <property type="project" value="UniProtKB-KW"/>
</dbReference>
<gene>
    <name evidence="12" type="ORF">D5R40_26285</name>
</gene>
<dbReference type="Gene3D" id="3.40.570.10">
    <property type="entry name" value="Extracellular Endonuclease, subunit A"/>
    <property type="match status" value="1"/>
</dbReference>
<evidence type="ECO:0000313" key="12">
    <source>
        <dbReference type="EMBL" id="RQH27918.1"/>
    </source>
</evidence>
<evidence type="ECO:0000256" key="5">
    <source>
        <dbReference type="ARBA" id="ARBA00022759"/>
    </source>
</evidence>
<accession>A0A3N6P4H9</accession>
<evidence type="ECO:0000259" key="10">
    <source>
        <dbReference type="SMART" id="SM00477"/>
    </source>
</evidence>
<evidence type="ECO:0000256" key="8">
    <source>
        <dbReference type="PIRSR" id="PIRSR640255-1"/>
    </source>
</evidence>
<dbReference type="PANTHER" id="PTHR13966">
    <property type="entry name" value="ENDONUCLEASE RELATED"/>
    <property type="match status" value="1"/>
</dbReference>
<sequence>MVGYDPEFLGTDFPLPMPSFSPTLVGNVLRKPELRDDIYVDYINFTVIMNRVRRSPLVTALNIDQNLLKKVQRKRGWDIDTRVGFEYQLDNDYYANNYWDRGHLARRASAAWGNSKQEARRASDATFFFTNAALQHENFNQDEWLALENWVRNLTLDQNGLITEFTGPIYGDFGRTITPSGRQPAVVPSGFFKIVCFINGQTQELDVRAFIMWQDSDALADKRGKELFNFQRYQVTVSEIEELTGLFFDDKIYEKNPLLFNENEEAKEKLNIDSFPECIPVDEPEEMISQETKRQDIGEELPVYIAAAMVNPKGDERQNEWVSVINLSPDEIDLTGWTLSDMKRIPLELDTVLAGEQRILKPGEARQIKPLNPLALSNKGSTIALYQPMEGSERGLRIDRVYYTQKQASVEGVPIVFSYQRKNKS</sequence>
<dbReference type="GO" id="GO:0016787">
    <property type="term" value="F:hydrolase activity"/>
    <property type="evidence" value="ECO:0007669"/>
    <property type="project" value="UniProtKB-KW"/>
</dbReference>
<dbReference type="InterPro" id="IPR044929">
    <property type="entry name" value="DNA/RNA_non-sp_Endonuclease_sf"/>
</dbReference>
<name>A0A3N6P4H9_9CYAN</name>
<organism evidence="12 13">
    <name type="scientific">Okeania hirsuta</name>
    <dbReference type="NCBI Taxonomy" id="1458930"/>
    <lineage>
        <taxon>Bacteria</taxon>
        <taxon>Bacillati</taxon>
        <taxon>Cyanobacteriota</taxon>
        <taxon>Cyanophyceae</taxon>
        <taxon>Oscillatoriophycideae</taxon>
        <taxon>Oscillatoriales</taxon>
        <taxon>Microcoleaceae</taxon>
        <taxon>Okeania</taxon>
    </lineage>
</organism>
<feature type="domain" description="ENPP1-3/EXOG-like endonuclease/phosphodiesterase" evidence="10">
    <location>
        <begin position="42"/>
        <end position="255"/>
    </location>
</feature>
<feature type="binding site" evidence="9">
    <location>
        <position position="140"/>
    </location>
    <ligand>
        <name>Mg(2+)</name>
        <dbReference type="ChEBI" id="CHEBI:18420"/>
        <note>catalytic</note>
    </ligand>
</feature>
<dbReference type="RefSeq" id="WP_124147842.1">
    <property type="nucleotide sequence ID" value="NZ_CAWOKI010000325.1"/>
</dbReference>
<keyword evidence="13" id="KW-1185">Reference proteome</keyword>
<dbReference type="InterPro" id="IPR020821">
    <property type="entry name" value="ENPP1-3/EXOG-like_nuc-like"/>
</dbReference>